<dbReference type="Proteomes" id="UP001374584">
    <property type="component" value="Unassembled WGS sequence"/>
</dbReference>
<comment type="caution">
    <text evidence="2">The sequence shown here is derived from an EMBL/GenBank/DDBJ whole genome shotgun (WGS) entry which is preliminary data.</text>
</comment>
<dbReference type="PRINTS" id="PR00111">
    <property type="entry name" value="ABHYDROLASE"/>
</dbReference>
<evidence type="ECO:0000313" key="3">
    <source>
        <dbReference type="Proteomes" id="UP001374584"/>
    </source>
</evidence>
<dbReference type="InterPro" id="IPR000073">
    <property type="entry name" value="AB_hydrolase_1"/>
</dbReference>
<dbReference type="Pfam" id="PF00561">
    <property type="entry name" value="Abhydrolase_1"/>
    <property type="match status" value="1"/>
</dbReference>
<dbReference type="EMBL" id="JAYMYR010000007">
    <property type="protein sequence ID" value="KAK7352593.1"/>
    <property type="molecule type" value="Genomic_DNA"/>
</dbReference>
<dbReference type="AlphaFoldDB" id="A0AAN9R3G8"/>
<dbReference type="InterPro" id="IPR052370">
    <property type="entry name" value="Meta-cleavage_hydrolase"/>
</dbReference>
<keyword evidence="3" id="KW-1185">Reference proteome</keyword>
<proteinExistence type="predicted"/>
<evidence type="ECO:0000259" key="1">
    <source>
        <dbReference type="Pfam" id="PF00561"/>
    </source>
</evidence>
<dbReference type="SUPFAM" id="SSF53474">
    <property type="entry name" value="alpha/beta-Hydrolases"/>
    <property type="match status" value="1"/>
</dbReference>
<protein>
    <recommendedName>
        <fullName evidence="1">AB hydrolase-1 domain-containing protein</fullName>
    </recommendedName>
</protein>
<dbReference type="PRINTS" id="PR00412">
    <property type="entry name" value="EPOXHYDRLASE"/>
</dbReference>
<reference evidence="2 3" key="1">
    <citation type="submission" date="2024-01" db="EMBL/GenBank/DDBJ databases">
        <title>The genomes of 5 underutilized Papilionoideae crops provide insights into root nodulation and disease resistanc.</title>
        <authorList>
            <person name="Jiang F."/>
        </authorList>
    </citation>
    <scope>NUCLEOTIDE SEQUENCE [LARGE SCALE GENOMIC DNA]</scope>
    <source>
        <strain evidence="2">JINMINGXINNONG_FW02</strain>
        <tissue evidence="2">Leaves</tissue>
    </source>
</reference>
<dbReference type="PANTHER" id="PTHR43139">
    <property type="entry name" value="SI:DKEY-122A22.2"/>
    <property type="match status" value="1"/>
</dbReference>
<accession>A0AAN9R3G8</accession>
<dbReference type="InterPro" id="IPR000639">
    <property type="entry name" value="Epox_hydrolase-like"/>
</dbReference>
<gene>
    <name evidence="2" type="ORF">VNO80_18017</name>
</gene>
<sequence>MAMKLASPTREGATKFINMPSSFNFVWMYSRYIRRCFTGAGLWSQALALDDQTTMHFWGPRNRTAQKPSLVLIHGFGPVATWQWRRQVRSLSPHFNVYVPDLIFFGGSSTTSTERSEVFQAKSVGKLLDKLEVEKLHVVGTSYGGLVAYNLAKMLGQGRVMKVVIASSGVNMTASSNQDIVRTSQLNSIEDLMLPSSPHHLRKLMSLSIYKPPHIVPDFVLNAFIHELYGENKEKKLEILKGITVGREETSNVSPLQQEVLLLWGEQDRIFPVQLAHELREVIAKDVRLELIKDAAHVPQMEKPEEFNGIIISFLRGSH</sequence>
<dbReference type="Gene3D" id="3.40.50.1820">
    <property type="entry name" value="alpha/beta hydrolase"/>
    <property type="match status" value="1"/>
</dbReference>
<evidence type="ECO:0000313" key="2">
    <source>
        <dbReference type="EMBL" id="KAK7352593.1"/>
    </source>
</evidence>
<dbReference type="InterPro" id="IPR029058">
    <property type="entry name" value="AB_hydrolase_fold"/>
</dbReference>
<organism evidence="2 3">
    <name type="scientific">Phaseolus coccineus</name>
    <name type="common">Scarlet runner bean</name>
    <name type="synonym">Phaseolus multiflorus</name>
    <dbReference type="NCBI Taxonomy" id="3886"/>
    <lineage>
        <taxon>Eukaryota</taxon>
        <taxon>Viridiplantae</taxon>
        <taxon>Streptophyta</taxon>
        <taxon>Embryophyta</taxon>
        <taxon>Tracheophyta</taxon>
        <taxon>Spermatophyta</taxon>
        <taxon>Magnoliopsida</taxon>
        <taxon>eudicotyledons</taxon>
        <taxon>Gunneridae</taxon>
        <taxon>Pentapetalae</taxon>
        <taxon>rosids</taxon>
        <taxon>fabids</taxon>
        <taxon>Fabales</taxon>
        <taxon>Fabaceae</taxon>
        <taxon>Papilionoideae</taxon>
        <taxon>50 kb inversion clade</taxon>
        <taxon>NPAAA clade</taxon>
        <taxon>indigoferoid/millettioid clade</taxon>
        <taxon>Phaseoleae</taxon>
        <taxon>Phaseolus</taxon>
    </lineage>
</organism>
<feature type="domain" description="AB hydrolase-1" evidence="1">
    <location>
        <begin position="68"/>
        <end position="304"/>
    </location>
</feature>
<name>A0AAN9R3G8_PHACN</name>
<dbReference type="GO" id="GO:0003824">
    <property type="term" value="F:catalytic activity"/>
    <property type="evidence" value="ECO:0007669"/>
    <property type="project" value="InterPro"/>
</dbReference>
<dbReference type="PANTHER" id="PTHR43139:SF52">
    <property type="entry name" value="SI:DKEY-122A22.2"/>
    <property type="match status" value="1"/>
</dbReference>